<reference evidence="5 6" key="1">
    <citation type="submission" date="2018-05" db="EMBL/GenBank/DDBJ databases">
        <title>Genomic Encyclopedia of Type Strains, Phase IV (KMG-IV): sequencing the most valuable type-strain genomes for metagenomic binning, comparative biology and taxonomic classification.</title>
        <authorList>
            <person name="Goeker M."/>
        </authorList>
    </citation>
    <scope>NUCLEOTIDE SEQUENCE [LARGE SCALE GENOMIC DNA]</scope>
    <source>
        <strain evidence="5 6">DSM 29661</strain>
    </source>
</reference>
<dbReference type="InterPro" id="IPR000189">
    <property type="entry name" value="Transglyc_AS"/>
</dbReference>
<dbReference type="SUPFAM" id="SSF54106">
    <property type="entry name" value="LysM domain"/>
    <property type="match status" value="3"/>
</dbReference>
<comment type="similarity">
    <text evidence="1">Belongs to the transglycosylase Slt family.</text>
</comment>
<dbReference type="InterPro" id="IPR008258">
    <property type="entry name" value="Transglycosylase_SLT_dom_1"/>
</dbReference>
<dbReference type="PANTHER" id="PTHR33734:SF22">
    <property type="entry name" value="MEMBRANE-BOUND LYTIC MUREIN TRANSGLYCOSYLASE D"/>
    <property type="match status" value="1"/>
</dbReference>
<gene>
    <name evidence="5" type="ORF">DFR34_101235</name>
</gene>
<dbReference type="SUPFAM" id="SSF53955">
    <property type="entry name" value="Lysozyme-like"/>
    <property type="match status" value="1"/>
</dbReference>
<dbReference type="AlphaFoldDB" id="A0A318L911"/>
<evidence type="ECO:0000313" key="5">
    <source>
        <dbReference type="EMBL" id="PXX82003.1"/>
    </source>
</evidence>
<feature type="domain" description="LysM" evidence="4">
    <location>
        <begin position="481"/>
        <end position="524"/>
    </location>
</feature>
<feature type="domain" description="LysM" evidence="4">
    <location>
        <begin position="556"/>
        <end position="600"/>
    </location>
</feature>
<sequence length="606" mass="66191">MKRLAPLTLALSLAYSAAQAGTFSSYDDASLQVGQQLMQSNGLLLRNGDDVWKRIREGYQLTEVDSELVRRHERMYSAKPEYLKRTLTRGQRYLFHIMNEVERRGMPTEIALLPLVESAFNPTAVSGAKAAGLWQFMPATGRHYGLEQTFWYDGRRDVLGATNAALDYLENLYAMFGDWNLALASYNWGEGNVSRALERNRAKGLPETFEAIRMPNETRNYVPKLLAVRNILAEPERFGLKLDKFDNRPYFVAVSTGKHMDIDVAAKLAGMSLDEFKALNPAFNRPIYAHKPGRQLLVPASKAELFEKNLAEYREPLLSWQVYTAQAGDNIDELAQRHGMSVERLRNVNGLASNSLAPGQPLLLAALSSQTASPAPAALNTDVDTTPDTYVSPLLTANAGAGAAVERLAQTDSKPAVVRVSADSEAKPRPATVASEPARAVQTAAADANGGSTRRVSAVLTPSPAVTSNTVASSADTPATSRHTVAPGDTLYNISRRYNLSVAELKTLNQLDGEAVKLGQTLAVKLMATAVAAAAPSASPAKADKADKPEQKEVRKEYVVQRGDTLFSIARKFNIDHDDLKKWNPTHALARLQPGFKLTLWTSGVR</sequence>
<dbReference type="InterPro" id="IPR036779">
    <property type="entry name" value="LysM_dom_sf"/>
</dbReference>
<evidence type="ECO:0000256" key="3">
    <source>
        <dbReference type="SAM" id="SignalP"/>
    </source>
</evidence>
<protein>
    <submittedName>
        <fullName evidence="5">Membrane-bound lytic murein transglycosylase D</fullName>
    </submittedName>
</protein>
<evidence type="ECO:0000259" key="4">
    <source>
        <dbReference type="PROSITE" id="PS51782"/>
    </source>
</evidence>
<dbReference type="CDD" id="cd16894">
    <property type="entry name" value="MltD-like"/>
    <property type="match status" value="1"/>
</dbReference>
<feature type="chain" id="PRO_5016349468" evidence="3">
    <location>
        <begin position="21"/>
        <end position="606"/>
    </location>
</feature>
<accession>A0A318L911</accession>
<organism evidence="5 6">
    <name type="scientific">Rivihabitans pingtungensis</name>
    <dbReference type="NCBI Taxonomy" id="1054498"/>
    <lineage>
        <taxon>Bacteria</taxon>
        <taxon>Pseudomonadati</taxon>
        <taxon>Pseudomonadota</taxon>
        <taxon>Betaproteobacteria</taxon>
        <taxon>Neisseriales</taxon>
        <taxon>Aquaspirillaceae</taxon>
        <taxon>Rivihabitans</taxon>
    </lineage>
</organism>
<dbReference type="InterPro" id="IPR018392">
    <property type="entry name" value="LysM"/>
</dbReference>
<dbReference type="OrthoDB" id="9815002at2"/>
<keyword evidence="3" id="KW-0732">Signal</keyword>
<comment type="caution">
    <text evidence="5">The sequence shown here is derived from an EMBL/GenBank/DDBJ whole genome shotgun (WGS) entry which is preliminary data.</text>
</comment>
<proteinExistence type="inferred from homology"/>
<keyword evidence="6" id="KW-1185">Reference proteome</keyword>
<dbReference type="Pfam" id="PF01476">
    <property type="entry name" value="LysM"/>
    <property type="match status" value="3"/>
</dbReference>
<dbReference type="Pfam" id="PF01464">
    <property type="entry name" value="SLT"/>
    <property type="match status" value="1"/>
</dbReference>
<dbReference type="RefSeq" id="WP_110389308.1">
    <property type="nucleotide sequence ID" value="NZ_QJKI01000001.1"/>
</dbReference>
<dbReference type="PROSITE" id="PS51782">
    <property type="entry name" value="LYSM"/>
    <property type="match status" value="3"/>
</dbReference>
<dbReference type="GO" id="GO:0000270">
    <property type="term" value="P:peptidoglycan metabolic process"/>
    <property type="evidence" value="ECO:0007669"/>
    <property type="project" value="InterPro"/>
</dbReference>
<feature type="region of interest" description="Disordered" evidence="2">
    <location>
        <begin position="412"/>
        <end position="440"/>
    </location>
</feature>
<evidence type="ECO:0000256" key="2">
    <source>
        <dbReference type="SAM" id="MobiDB-lite"/>
    </source>
</evidence>
<dbReference type="CDD" id="cd00118">
    <property type="entry name" value="LysM"/>
    <property type="match status" value="3"/>
</dbReference>
<dbReference type="GO" id="GO:0016020">
    <property type="term" value="C:membrane"/>
    <property type="evidence" value="ECO:0007669"/>
    <property type="project" value="InterPro"/>
</dbReference>
<dbReference type="Proteomes" id="UP000247555">
    <property type="component" value="Unassembled WGS sequence"/>
</dbReference>
<evidence type="ECO:0000256" key="1">
    <source>
        <dbReference type="ARBA" id="ARBA00007734"/>
    </source>
</evidence>
<name>A0A318L911_9NEIS</name>
<evidence type="ECO:0000313" key="6">
    <source>
        <dbReference type="Proteomes" id="UP000247555"/>
    </source>
</evidence>
<dbReference type="InterPro" id="IPR023346">
    <property type="entry name" value="Lysozyme-like_dom_sf"/>
</dbReference>
<dbReference type="SMART" id="SM00257">
    <property type="entry name" value="LysM"/>
    <property type="match status" value="3"/>
</dbReference>
<dbReference type="PROSITE" id="PS00922">
    <property type="entry name" value="TRANSGLYCOSYLASE"/>
    <property type="match status" value="1"/>
</dbReference>
<dbReference type="Gene3D" id="1.10.530.10">
    <property type="match status" value="1"/>
</dbReference>
<dbReference type="PANTHER" id="PTHR33734">
    <property type="entry name" value="LYSM DOMAIN-CONTAINING GPI-ANCHORED PROTEIN 2"/>
    <property type="match status" value="1"/>
</dbReference>
<dbReference type="Gene3D" id="3.10.350.10">
    <property type="entry name" value="LysM domain"/>
    <property type="match status" value="3"/>
</dbReference>
<feature type="domain" description="LysM" evidence="4">
    <location>
        <begin position="321"/>
        <end position="364"/>
    </location>
</feature>
<dbReference type="EMBL" id="QJKI01000001">
    <property type="protein sequence ID" value="PXX82003.1"/>
    <property type="molecule type" value="Genomic_DNA"/>
</dbReference>
<dbReference type="GO" id="GO:0008932">
    <property type="term" value="F:lytic endotransglycosylase activity"/>
    <property type="evidence" value="ECO:0007669"/>
    <property type="project" value="TreeGrafter"/>
</dbReference>
<feature type="signal peptide" evidence="3">
    <location>
        <begin position="1"/>
        <end position="20"/>
    </location>
</feature>